<dbReference type="Gene3D" id="2.160.20.10">
    <property type="entry name" value="Single-stranded right-handed beta-helix, Pectin lyase-like"/>
    <property type="match status" value="1"/>
</dbReference>
<dbReference type="GO" id="GO:0005576">
    <property type="term" value="C:extracellular region"/>
    <property type="evidence" value="ECO:0007669"/>
    <property type="project" value="UniProtKB-SubCell"/>
</dbReference>
<evidence type="ECO:0000256" key="8">
    <source>
        <dbReference type="ARBA" id="ARBA00023316"/>
    </source>
</evidence>
<comment type="similarity">
    <text evidence="2 9">Belongs to the glycosyl hydrolase 28 family.</text>
</comment>
<organism evidence="11 12">
    <name type="scientific">Pseudomassariella vexata</name>
    <dbReference type="NCBI Taxonomy" id="1141098"/>
    <lineage>
        <taxon>Eukaryota</taxon>
        <taxon>Fungi</taxon>
        <taxon>Dikarya</taxon>
        <taxon>Ascomycota</taxon>
        <taxon>Pezizomycotina</taxon>
        <taxon>Sordariomycetes</taxon>
        <taxon>Xylariomycetidae</taxon>
        <taxon>Amphisphaeriales</taxon>
        <taxon>Pseudomassariaceae</taxon>
        <taxon>Pseudomassariella</taxon>
    </lineage>
</organism>
<keyword evidence="12" id="KW-1185">Reference proteome</keyword>
<keyword evidence="7 9" id="KW-0326">Glycosidase</keyword>
<name>A0A1Y2E6K4_9PEZI</name>
<keyword evidence="4 10" id="KW-0732">Signal</keyword>
<feature type="chain" id="PRO_5012192312" evidence="10">
    <location>
        <begin position="18"/>
        <end position="423"/>
    </location>
</feature>
<sequence length="423" mass="45685">MFSCIFTFSLLATQAAAYFLPEDLPSVKTCTVPKNTPSQVDDTPIIKATTAECGDTSRVIFQAGVTYNLMTPLELKGLNNIELVFNGNLTLPDNLTYVESVVGNPTMYPGHWITIKGTNVTLTGSNDPSDGWFIGHGELWWSAGESDSDNDYRPHFFSLGVTNLRARELKVWKPVAWVFSLGGSNVWMTDTLVDAKSNDGFPFNTDGIDMSASNSLIDGFTIYSGDDMINISPPTTNVTVRNIYTSGGHGVSVSCSSGTGGDYLFENAIVENSLMGARFKGSLGTTCQLYNVMWRNFTIHNTGYPIHFIENYVDQEKGIGPGVNTSLAAYGTNFTWEDIKGQTGKSLNDGSCISDPCWSATLGGNNSKALYLLCKDAAHCQNFHFSGINLLGYDGEPGVMECTGLEGDKTMGVACTNGTISLN</sequence>
<evidence type="ECO:0000313" key="11">
    <source>
        <dbReference type="EMBL" id="ORY67181.1"/>
    </source>
</evidence>
<keyword evidence="3" id="KW-0964">Secreted</keyword>
<dbReference type="GO" id="GO:0004650">
    <property type="term" value="F:polygalacturonase activity"/>
    <property type="evidence" value="ECO:0007669"/>
    <property type="project" value="InterPro"/>
</dbReference>
<evidence type="ECO:0000256" key="2">
    <source>
        <dbReference type="ARBA" id="ARBA00008834"/>
    </source>
</evidence>
<evidence type="ECO:0000256" key="6">
    <source>
        <dbReference type="ARBA" id="ARBA00022801"/>
    </source>
</evidence>
<keyword evidence="8" id="KW-0961">Cell wall biogenesis/degradation</keyword>
<evidence type="ECO:0000256" key="10">
    <source>
        <dbReference type="SAM" id="SignalP"/>
    </source>
</evidence>
<feature type="signal peptide" evidence="10">
    <location>
        <begin position="1"/>
        <end position="17"/>
    </location>
</feature>
<evidence type="ECO:0000256" key="9">
    <source>
        <dbReference type="RuleBase" id="RU361169"/>
    </source>
</evidence>
<dbReference type="InterPro" id="IPR011050">
    <property type="entry name" value="Pectin_lyase_fold/virulence"/>
</dbReference>
<dbReference type="InParanoid" id="A0A1Y2E6K4"/>
<evidence type="ECO:0000256" key="7">
    <source>
        <dbReference type="ARBA" id="ARBA00023295"/>
    </source>
</evidence>
<dbReference type="GeneID" id="63771708"/>
<gene>
    <name evidence="11" type="ORF">BCR38DRAFT_336939</name>
</gene>
<dbReference type="SUPFAM" id="SSF51126">
    <property type="entry name" value="Pectin lyase-like"/>
    <property type="match status" value="1"/>
</dbReference>
<protein>
    <submittedName>
        <fullName evidence="11">Glycoside hydrolase family 28 protein</fullName>
    </submittedName>
</protein>
<evidence type="ECO:0000256" key="3">
    <source>
        <dbReference type="ARBA" id="ARBA00022525"/>
    </source>
</evidence>
<comment type="subcellular location">
    <subcellularLocation>
        <location evidence="1">Secreted</location>
    </subcellularLocation>
</comment>
<reference evidence="11 12" key="1">
    <citation type="submission" date="2016-07" db="EMBL/GenBank/DDBJ databases">
        <title>Pervasive Adenine N6-methylation of Active Genes in Fungi.</title>
        <authorList>
            <consortium name="DOE Joint Genome Institute"/>
            <person name="Mondo S.J."/>
            <person name="Dannebaum R.O."/>
            <person name="Kuo R.C."/>
            <person name="Labutti K."/>
            <person name="Haridas S."/>
            <person name="Kuo A."/>
            <person name="Salamov A."/>
            <person name="Ahrendt S.R."/>
            <person name="Lipzen A."/>
            <person name="Sullivan W."/>
            <person name="Andreopoulos W.B."/>
            <person name="Clum A."/>
            <person name="Lindquist E."/>
            <person name="Daum C."/>
            <person name="Ramamoorthy G.K."/>
            <person name="Gryganskyi A."/>
            <person name="Culley D."/>
            <person name="Magnuson J.K."/>
            <person name="James T.Y."/>
            <person name="O'Malley M.A."/>
            <person name="Stajich J.E."/>
            <person name="Spatafora J.W."/>
            <person name="Visel A."/>
            <person name="Grigoriev I.V."/>
        </authorList>
    </citation>
    <scope>NUCLEOTIDE SEQUENCE [LARGE SCALE GENOMIC DNA]</scope>
    <source>
        <strain evidence="11 12">CBS 129021</strain>
    </source>
</reference>
<dbReference type="Pfam" id="PF00295">
    <property type="entry name" value="Glyco_hydro_28"/>
    <property type="match status" value="1"/>
</dbReference>
<proteinExistence type="inferred from homology"/>
<dbReference type="GO" id="GO:0071555">
    <property type="term" value="P:cell wall organization"/>
    <property type="evidence" value="ECO:0007669"/>
    <property type="project" value="UniProtKB-KW"/>
</dbReference>
<dbReference type="RefSeq" id="XP_040717805.1">
    <property type="nucleotide sequence ID" value="XM_040855496.1"/>
</dbReference>
<evidence type="ECO:0000313" key="12">
    <source>
        <dbReference type="Proteomes" id="UP000193689"/>
    </source>
</evidence>
<dbReference type="EMBL" id="MCFJ01000004">
    <property type="protein sequence ID" value="ORY67181.1"/>
    <property type="molecule type" value="Genomic_DNA"/>
</dbReference>
<dbReference type="InterPro" id="IPR050434">
    <property type="entry name" value="Glycosyl_hydrlase_28"/>
</dbReference>
<evidence type="ECO:0000256" key="5">
    <source>
        <dbReference type="ARBA" id="ARBA00022737"/>
    </source>
</evidence>
<keyword evidence="6 9" id="KW-0378">Hydrolase</keyword>
<dbReference type="GO" id="GO:0045490">
    <property type="term" value="P:pectin catabolic process"/>
    <property type="evidence" value="ECO:0007669"/>
    <property type="project" value="TreeGrafter"/>
</dbReference>
<dbReference type="OrthoDB" id="187139at2759"/>
<evidence type="ECO:0000256" key="4">
    <source>
        <dbReference type="ARBA" id="ARBA00022729"/>
    </source>
</evidence>
<dbReference type="AlphaFoldDB" id="A0A1Y2E6K4"/>
<keyword evidence="5" id="KW-0677">Repeat</keyword>
<accession>A0A1Y2E6K4</accession>
<dbReference type="InterPro" id="IPR000743">
    <property type="entry name" value="Glyco_hydro_28"/>
</dbReference>
<dbReference type="Proteomes" id="UP000193689">
    <property type="component" value="Unassembled WGS sequence"/>
</dbReference>
<dbReference type="InterPro" id="IPR012334">
    <property type="entry name" value="Pectin_lyas_fold"/>
</dbReference>
<dbReference type="PANTHER" id="PTHR31884">
    <property type="entry name" value="POLYGALACTURONASE"/>
    <property type="match status" value="1"/>
</dbReference>
<dbReference type="PANTHER" id="PTHR31884:SF1">
    <property type="entry name" value="POLYGALACTURONASE"/>
    <property type="match status" value="1"/>
</dbReference>
<comment type="caution">
    <text evidence="11">The sequence shown here is derived from an EMBL/GenBank/DDBJ whole genome shotgun (WGS) entry which is preliminary data.</text>
</comment>
<evidence type="ECO:0000256" key="1">
    <source>
        <dbReference type="ARBA" id="ARBA00004613"/>
    </source>
</evidence>